<dbReference type="PROSITE" id="PS50837">
    <property type="entry name" value="NACHT"/>
    <property type="match status" value="1"/>
</dbReference>
<dbReference type="AlphaFoldDB" id="A0A8J7I033"/>
<dbReference type="Gene3D" id="3.40.50.300">
    <property type="entry name" value="P-loop containing nucleotide triphosphate hydrolases"/>
    <property type="match status" value="1"/>
</dbReference>
<dbReference type="PANTHER" id="PTHR46844">
    <property type="entry name" value="SLR5058 PROTEIN"/>
    <property type="match status" value="1"/>
</dbReference>
<reference evidence="2 3" key="1">
    <citation type="journal article" date="2021" name="Int. J. Syst. Evol. Microbiol.">
        <title>Amazonocrinis nigriterrae gen. nov., sp. nov., Atlanticothrix silvestris gen. nov., sp. nov. and Dendronalium phyllosphericum gen. nov., sp. nov., nostocacean cyanobacteria from Brazilian environments.</title>
        <authorList>
            <person name="Alvarenga D.O."/>
            <person name="Andreote A.P.D."/>
            <person name="Branco L.H.Z."/>
            <person name="Delbaje E."/>
            <person name="Cruz R.B."/>
            <person name="Varani A.M."/>
            <person name="Fiore M.F."/>
        </authorList>
    </citation>
    <scope>NUCLEOTIDE SEQUENCE [LARGE SCALE GENOMIC DNA]</scope>
    <source>
        <strain evidence="2 3">CENA67</strain>
    </source>
</reference>
<dbReference type="Pfam" id="PF22727">
    <property type="entry name" value="NCH2"/>
    <property type="match status" value="1"/>
</dbReference>
<dbReference type="SUPFAM" id="SSF52540">
    <property type="entry name" value="P-loop containing nucleoside triphosphate hydrolases"/>
    <property type="match status" value="1"/>
</dbReference>
<organism evidence="2 3">
    <name type="scientific">Amazonocrinis nigriterrae CENA67</name>
    <dbReference type="NCBI Taxonomy" id="2794033"/>
    <lineage>
        <taxon>Bacteria</taxon>
        <taxon>Bacillati</taxon>
        <taxon>Cyanobacteriota</taxon>
        <taxon>Cyanophyceae</taxon>
        <taxon>Nostocales</taxon>
        <taxon>Nostocaceae</taxon>
        <taxon>Amazonocrinis</taxon>
        <taxon>Amazonocrinis nigriterrae</taxon>
    </lineage>
</organism>
<gene>
    <name evidence="2" type="ORF">I8748_32390</name>
</gene>
<evidence type="ECO:0000259" key="1">
    <source>
        <dbReference type="PROSITE" id="PS50837"/>
    </source>
</evidence>
<evidence type="ECO:0000313" key="2">
    <source>
        <dbReference type="EMBL" id="MBH8566795.1"/>
    </source>
</evidence>
<dbReference type="Proteomes" id="UP000632766">
    <property type="component" value="Unassembled WGS sequence"/>
</dbReference>
<protein>
    <submittedName>
        <fullName evidence="2">NACHT domain-containing protein</fullName>
    </submittedName>
</protein>
<dbReference type="InterPro" id="IPR007111">
    <property type="entry name" value="NACHT_NTPase"/>
</dbReference>
<evidence type="ECO:0000313" key="3">
    <source>
        <dbReference type="Proteomes" id="UP000632766"/>
    </source>
</evidence>
<feature type="domain" description="NACHT" evidence="1">
    <location>
        <begin position="269"/>
        <end position="389"/>
    </location>
</feature>
<dbReference type="InterPro" id="IPR054501">
    <property type="entry name" value="NCH2"/>
</dbReference>
<name>A0A8J7I033_9NOST</name>
<dbReference type="InterPro" id="IPR027417">
    <property type="entry name" value="P-loop_NTPase"/>
</dbReference>
<dbReference type="RefSeq" id="WP_198128525.1">
    <property type="nucleotide sequence ID" value="NZ_JAECZC010000102.1"/>
</dbReference>
<dbReference type="PANTHER" id="PTHR46844:SF1">
    <property type="entry name" value="SLR5058 PROTEIN"/>
    <property type="match status" value="1"/>
</dbReference>
<keyword evidence="3" id="KW-1185">Reference proteome</keyword>
<dbReference type="Pfam" id="PF05729">
    <property type="entry name" value="NACHT"/>
    <property type="match status" value="1"/>
</dbReference>
<sequence length="901" mass="105205">MTDYNLAGLNTRSFEQLIQVIALKVVSPGVVVFGDGPDGGREATFNGRTRYPSEDNPWNGYIVIQAKFRQRPQNSQEDGEWALKQLKSELEDFANPKKRSRQPDYYIFATNVVLTPVQNKGTKDKAYDIFQEFQDSVPLKGYDIWDYDKIRAFLDNFEDIRRANAGFITSGDVLSQIMDFIEPRKELFADQYTNPEDIEVLVQKVRSHFDKTIQNECETLCTFNLLYSPMQGNLSQIYVQTKLNESQQFSSEEFSQERRLWEEVVVKNPKLMVLGKPGAGKTTLLQYIAVHCDEVDFQPKPIPVFISLRTLAENAKSADEINLMRYIRRKYCRSHISEKELEVLLDNGRLLFLLDGLDEVTEDKNGAVFKEIHHLVDEYDDNRVIVTCRKEYQAYKSKAFGNFILCKVADFEQLEIDIFIKNWFAESQEATQIRKEILANNLIINLKLEKNKRILELADTPLLLHLICLIFQEIGDLPAKRVDVYKEGINLLLEKWNQFNDRVQLNIAELRKALRRIAVITFEEGKSSFEEGEILPDIDNCSSKLSEIEVLSGLLVKKTWKTYAFSHQTFQEYLIAEELVNSQQGWRKLLIHITEPRWREVFFMAVEMLPNTDTLVRLFTQGFEQLVKYNENNCWNRWNEDSEDDGLEKNLDFSEVEISFNESNSDNYYLQDLINQKSSKISLLNTNYKGSAVRAFYLFSDFILSSLHTNRGEYLGWCFLCLSTDNIMELVCAIDSNIRRSFDSCFSIKDKIELDYCIVLAFEIAIELFDCENIEEYKLIYKITKLFESIITFSEICQSNLLESLIQLKNKLPQLDTNSEKIIKLWENEDFEWFEDFRDWIVEHRNIGNQEWIMEEELEVILRYYQTNKLLIDCLNQSQVSPEVRALIEDNLFLPLDSSSS</sequence>
<comment type="caution">
    <text evidence="2">The sequence shown here is derived from an EMBL/GenBank/DDBJ whole genome shotgun (WGS) entry which is preliminary data.</text>
</comment>
<proteinExistence type="predicted"/>
<accession>A0A8J7I033</accession>
<dbReference type="EMBL" id="JAECZC010000102">
    <property type="protein sequence ID" value="MBH8566795.1"/>
    <property type="molecule type" value="Genomic_DNA"/>
</dbReference>